<gene>
    <name evidence="1" type="ORF">EYF80_058792</name>
</gene>
<dbReference type="AlphaFoldDB" id="A0A4Z2EQ62"/>
<protein>
    <submittedName>
        <fullName evidence="1">Uncharacterized protein</fullName>
    </submittedName>
</protein>
<keyword evidence="2" id="KW-1185">Reference proteome</keyword>
<sequence>MQAVLTLCQDALDTISEDDGCPLNIQAVEEVGCMRGGHPLATRTLHKIHHLQGMVRTHQPARTHNLGVVVGGGEREKGCVIRPSIVFN</sequence>
<evidence type="ECO:0000313" key="1">
    <source>
        <dbReference type="EMBL" id="TNN31056.1"/>
    </source>
</evidence>
<dbReference type="EMBL" id="SRLO01003853">
    <property type="protein sequence ID" value="TNN31056.1"/>
    <property type="molecule type" value="Genomic_DNA"/>
</dbReference>
<comment type="caution">
    <text evidence="1">The sequence shown here is derived from an EMBL/GenBank/DDBJ whole genome shotgun (WGS) entry which is preliminary data.</text>
</comment>
<accession>A0A4Z2EQ62</accession>
<name>A0A4Z2EQ62_9TELE</name>
<dbReference type="Proteomes" id="UP000314294">
    <property type="component" value="Unassembled WGS sequence"/>
</dbReference>
<evidence type="ECO:0000313" key="2">
    <source>
        <dbReference type="Proteomes" id="UP000314294"/>
    </source>
</evidence>
<proteinExistence type="predicted"/>
<organism evidence="1 2">
    <name type="scientific">Liparis tanakae</name>
    <name type="common">Tanaka's snailfish</name>
    <dbReference type="NCBI Taxonomy" id="230148"/>
    <lineage>
        <taxon>Eukaryota</taxon>
        <taxon>Metazoa</taxon>
        <taxon>Chordata</taxon>
        <taxon>Craniata</taxon>
        <taxon>Vertebrata</taxon>
        <taxon>Euteleostomi</taxon>
        <taxon>Actinopterygii</taxon>
        <taxon>Neopterygii</taxon>
        <taxon>Teleostei</taxon>
        <taxon>Neoteleostei</taxon>
        <taxon>Acanthomorphata</taxon>
        <taxon>Eupercaria</taxon>
        <taxon>Perciformes</taxon>
        <taxon>Cottioidei</taxon>
        <taxon>Cottales</taxon>
        <taxon>Liparidae</taxon>
        <taxon>Liparis</taxon>
    </lineage>
</organism>
<reference evidence="1 2" key="1">
    <citation type="submission" date="2019-03" db="EMBL/GenBank/DDBJ databases">
        <title>First draft genome of Liparis tanakae, snailfish: a comprehensive survey of snailfish specific genes.</title>
        <authorList>
            <person name="Kim W."/>
            <person name="Song I."/>
            <person name="Jeong J.-H."/>
            <person name="Kim D."/>
            <person name="Kim S."/>
            <person name="Ryu S."/>
            <person name="Song J.Y."/>
            <person name="Lee S.K."/>
        </authorList>
    </citation>
    <scope>NUCLEOTIDE SEQUENCE [LARGE SCALE GENOMIC DNA]</scope>
    <source>
        <tissue evidence="1">Muscle</tissue>
    </source>
</reference>